<keyword evidence="4" id="KW-0732">Signal</keyword>
<feature type="signal peptide" evidence="4">
    <location>
        <begin position="1"/>
        <end position="19"/>
    </location>
</feature>
<dbReference type="PANTHER" id="PTHR40980">
    <property type="entry name" value="PLUG DOMAIN-CONTAINING PROTEIN"/>
    <property type="match status" value="1"/>
</dbReference>
<proteinExistence type="predicted"/>
<dbReference type="SUPFAM" id="SSF56935">
    <property type="entry name" value="Porins"/>
    <property type="match status" value="1"/>
</dbReference>
<dbReference type="InterPro" id="IPR008969">
    <property type="entry name" value="CarboxyPept-like_regulatory"/>
</dbReference>
<evidence type="ECO:0000313" key="7">
    <source>
        <dbReference type="Proteomes" id="UP000651112"/>
    </source>
</evidence>
<evidence type="ECO:0000256" key="2">
    <source>
        <dbReference type="ARBA" id="ARBA00023136"/>
    </source>
</evidence>
<comment type="caution">
    <text evidence="6">The sequence shown here is derived from an EMBL/GenBank/DDBJ whole genome shotgun (WGS) entry which is preliminary data.</text>
</comment>
<dbReference type="Pfam" id="PF13620">
    <property type="entry name" value="CarboxypepD_reg"/>
    <property type="match status" value="1"/>
</dbReference>
<evidence type="ECO:0000256" key="3">
    <source>
        <dbReference type="ARBA" id="ARBA00023237"/>
    </source>
</evidence>
<keyword evidence="3" id="KW-0998">Cell outer membrane</keyword>
<feature type="domain" description="Outer membrane protein beta-barrel" evidence="5">
    <location>
        <begin position="377"/>
        <end position="779"/>
    </location>
</feature>
<dbReference type="PANTHER" id="PTHR40980:SF4">
    <property type="entry name" value="TONB-DEPENDENT RECEPTOR-LIKE BETA-BARREL DOMAIN-CONTAINING PROTEIN"/>
    <property type="match status" value="1"/>
</dbReference>
<keyword evidence="2" id="KW-0472">Membrane</keyword>
<dbReference type="EMBL" id="JACNYL010000001">
    <property type="protein sequence ID" value="MBD1420915.1"/>
    <property type="molecule type" value="Genomic_DNA"/>
</dbReference>
<organism evidence="6 7">
    <name type="scientific">Sphingobacterium chuzhouense</name>
    <dbReference type="NCBI Taxonomy" id="1742264"/>
    <lineage>
        <taxon>Bacteria</taxon>
        <taxon>Pseudomonadati</taxon>
        <taxon>Bacteroidota</taxon>
        <taxon>Sphingobacteriia</taxon>
        <taxon>Sphingobacteriales</taxon>
        <taxon>Sphingobacteriaceae</taxon>
        <taxon>Sphingobacterium</taxon>
    </lineage>
</organism>
<name>A0ABR7XP21_9SPHI</name>
<dbReference type="InterPro" id="IPR041700">
    <property type="entry name" value="OMP_b-brl_3"/>
</dbReference>
<accession>A0ABR7XP21</accession>
<dbReference type="Pfam" id="PF14905">
    <property type="entry name" value="OMP_b-brl_3"/>
    <property type="match status" value="1"/>
</dbReference>
<dbReference type="Gene3D" id="2.40.170.20">
    <property type="entry name" value="TonB-dependent receptor, beta-barrel domain"/>
    <property type="match status" value="1"/>
</dbReference>
<dbReference type="Proteomes" id="UP000651112">
    <property type="component" value="Unassembled WGS sequence"/>
</dbReference>
<evidence type="ECO:0000259" key="5">
    <source>
        <dbReference type="Pfam" id="PF14905"/>
    </source>
</evidence>
<keyword evidence="7" id="KW-1185">Reference proteome</keyword>
<dbReference type="InterPro" id="IPR036942">
    <property type="entry name" value="Beta-barrel_TonB_sf"/>
</dbReference>
<feature type="chain" id="PRO_5045754215" evidence="4">
    <location>
        <begin position="20"/>
        <end position="802"/>
    </location>
</feature>
<dbReference type="RefSeq" id="WP_190312646.1">
    <property type="nucleotide sequence ID" value="NZ_JACNYL010000001.1"/>
</dbReference>
<protein>
    <submittedName>
        <fullName evidence="6">TonB-dependent receptor</fullName>
    </submittedName>
</protein>
<keyword evidence="6" id="KW-0675">Receptor</keyword>
<evidence type="ECO:0000256" key="1">
    <source>
        <dbReference type="ARBA" id="ARBA00004442"/>
    </source>
</evidence>
<evidence type="ECO:0000256" key="4">
    <source>
        <dbReference type="SAM" id="SignalP"/>
    </source>
</evidence>
<reference evidence="6 7" key="1">
    <citation type="submission" date="2020-08" db="EMBL/GenBank/DDBJ databases">
        <title>Sphingobacterium sp. DN00404 isolated from aquaculture water.</title>
        <authorList>
            <person name="Zhang M."/>
        </authorList>
    </citation>
    <scope>NUCLEOTIDE SEQUENCE [LARGE SCALE GENOMIC DNA]</scope>
    <source>
        <strain evidence="6 7">KCTC 42746</strain>
    </source>
</reference>
<sequence length="802" mass="90745">MRIILNVCFLLVTVFTAQAQQGEVSGRVFNEQQEPLANVSIYLLTAKVGALIKTEVTNEHGRYVIKNVPPGEFVVQASSVGYETSKSSLLKVTGQSIVVDNMILKPESQTIDAVTVEGQVPLVQQRDGKLVLNVENSTLAAGNNALEVVQRAPGVSVDKDENLQLMGQQGVNITIDGRQTYMTGEQLAAFLKAMNGDQIQRVEVSTIRSAKEDAEGTVGTINIVLKKNKLEGFNGSFLASAAHGKHARGNSSLNLNYKKNNTTIFGTYGFARNKRQFDLNMERVIPSDGTDRVFDQDAYLVETNRTHNYRVGVEQKTSERNTMLLQFSGDNDEEISDNASLTNIGPRIGVVDSVLDASSKSITPFNRYSVNFNNELQLDTLGSKLVLDLDWSAFRNNSNINYEYRTSDPAGNLLYDPELERSRMPVDIDIYVAKLDFEKKLRRGGKLETGLKYSNVRSDNDLQFEHFVDNQWQDYAGRPNHFVYTEQIAAAYADYSREFGPWSMKMGLRTEYTVSDGNSITLEKRVKRDYLDWFPSANVSYTMNENNILSLSYARKIGRPNYRHLNPFEYYIDKFTFMRGNPYVNPQYTNGFTLNYTLYKMFNFTLGTDLTNDAMVESLGQDSVTGQAWITRENLANTVTSYLNINAPVRIGKFWTMNNNLTTIYMHFKGPIAGEYADLGSTFFQGRSTNNFKLNKAFSAELSVNYNSAFLYNVYKIHARWGTDIGVNYNFKNERSSLKLAGTDIFRTQQNNVSTNFGQFNSIIRQYNDNQTIRLTYTYKFGNLKQQIRKRDAESEEASRAR</sequence>
<gene>
    <name evidence="6" type="ORF">H8B21_04935</name>
</gene>
<comment type="subcellular location">
    <subcellularLocation>
        <location evidence="1">Cell outer membrane</location>
    </subcellularLocation>
</comment>
<evidence type="ECO:0000313" key="6">
    <source>
        <dbReference type="EMBL" id="MBD1420915.1"/>
    </source>
</evidence>
<dbReference type="SUPFAM" id="SSF49464">
    <property type="entry name" value="Carboxypeptidase regulatory domain-like"/>
    <property type="match status" value="1"/>
</dbReference>
<dbReference type="Gene3D" id="2.60.40.1120">
    <property type="entry name" value="Carboxypeptidase-like, regulatory domain"/>
    <property type="match status" value="1"/>
</dbReference>